<comment type="caution">
    <text evidence="1">The sequence shown here is derived from an EMBL/GenBank/DDBJ whole genome shotgun (WGS) entry which is preliminary data.</text>
</comment>
<dbReference type="OrthoDB" id="1919336at2759"/>
<accession>A0A5N5DVT1</accession>
<dbReference type="InterPro" id="IPR021858">
    <property type="entry name" value="Fun_TF"/>
</dbReference>
<dbReference type="Pfam" id="PF11951">
    <property type="entry name" value="Fungal_trans_2"/>
    <property type="match status" value="1"/>
</dbReference>
<dbReference type="AlphaFoldDB" id="A0A5N5DVT1"/>
<evidence type="ECO:0000313" key="2">
    <source>
        <dbReference type="Proteomes" id="UP000325902"/>
    </source>
</evidence>
<name>A0A5N5DVT1_9PEZI</name>
<evidence type="ECO:0000313" key="1">
    <source>
        <dbReference type="EMBL" id="KAB2580274.1"/>
    </source>
</evidence>
<gene>
    <name evidence="1" type="ORF">DBV05_g1198</name>
</gene>
<dbReference type="EMBL" id="VCHE01000004">
    <property type="protein sequence ID" value="KAB2580274.1"/>
    <property type="molecule type" value="Genomic_DNA"/>
</dbReference>
<dbReference type="Proteomes" id="UP000325902">
    <property type="component" value="Unassembled WGS sequence"/>
</dbReference>
<sequence length="338" mass="38318">MSSMSANDDSLLSAITFLGLYEELRSDNLSHHMVHFNTSSQILKARMSELKQCDKVVFLRIHAESAMYHLSTRALFADTLPDEPDWAQLQQYLSMRPPSGAVEWTESPLLGSIPQLFTLILETTRLSRAVPLSTALMEKAKTYLDEIQDNKLRLALLKSKIAAEYENLERTMELEVYCMPRLYLLALEIFLFKIMGPITTHADSPEIQKRADEAHVLFRSAPFQIIHDEMRPGPDPAYPFTESNCWPLMIIGCATTRQEHIATLKAVFLNLWRVRYSGYVRKVIRVVDAAWKINHAYCESKSAISPEEAMNSASEAMAPMDGLDVLIQRQGVGWGSFS</sequence>
<keyword evidence="2" id="KW-1185">Reference proteome</keyword>
<reference evidence="1 2" key="1">
    <citation type="journal article" date="2019" name="Sci. Rep.">
        <title>A multi-omics analysis of the grapevine pathogen Lasiodiplodia theobromae reveals that temperature affects the expression of virulence- and pathogenicity-related genes.</title>
        <authorList>
            <person name="Felix C."/>
            <person name="Meneses R."/>
            <person name="Goncalves M.F.M."/>
            <person name="Tilleman L."/>
            <person name="Duarte A.S."/>
            <person name="Jorrin-Novo J.V."/>
            <person name="Van de Peer Y."/>
            <person name="Deforce D."/>
            <person name="Van Nieuwerburgh F."/>
            <person name="Esteves A.C."/>
            <person name="Alves A."/>
        </authorList>
    </citation>
    <scope>NUCLEOTIDE SEQUENCE [LARGE SCALE GENOMIC DNA]</scope>
    <source>
        <strain evidence="1 2">LA-SOL3</strain>
    </source>
</reference>
<organism evidence="1 2">
    <name type="scientific">Lasiodiplodia theobromae</name>
    <dbReference type="NCBI Taxonomy" id="45133"/>
    <lineage>
        <taxon>Eukaryota</taxon>
        <taxon>Fungi</taxon>
        <taxon>Dikarya</taxon>
        <taxon>Ascomycota</taxon>
        <taxon>Pezizomycotina</taxon>
        <taxon>Dothideomycetes</taxon>
        <taxon>Dothideomycetes incertae sedis</taxon>
        <taxon>Botryosphaeriales</taxon>
        <taxon>Botryosphaeriaceae</taxon>
        <taxon>Lasiodiplodia</taxon>
    </lineage>
</organism>
<proteinExistence type="predicted"/>
<protein>
    <submittedName>
        <fullName evidence="1">Uncharacterized protein</fullName>
    </submittedName>
</protein>